<organism evidence="3">
    <name type="scientific">Acididesulfobacillus acetoxydans</name>
    <dbReference type="NCBI Taxonomy" id="1561005"/>
    <lineage>
        <taxon>Bacteria</taxon>
        <taxon>Bacillati</taxon>
        <taxon>Bacillota</taxon>
        <taxon>Clostridia</taxon>
        <taxon>Eubacteriales</taxon>
        <taxon>Peptococcaceae</taxon>
        <taxon>Acididesulfobacillus</taxon>
    </lineage>
</organism>
<dbReference type="InterPro" id="IPR007390">
    <property type="entry name" value="Spore_V_R"/>
</dbReference>
<proteinExistence type="predicted"/>
<reference evidence="3" key="2">
    <citation type="submission" date="2020-01" db="EMBL/GenBank/DDBJ databases">
        <authorList>
            <person name="Hornung B."/>
        </authorList>
    </citation>
    <scope>NUCLEOTIDE SEQUENCE</scope>
    <source>
        <strain evidence="3">PacBioINE</strain>
    </source>
</reference>
<dbReference type="KEGG" id="aacx:DEACI_1902"/>
<dbReference type="EMBL" id="LR746496">
    <property type="protein sequence ID" value="CAA7601248.1"/>
    <property type="molecule type" value="Genomic_DNA"/>
</dbReference>
<evidence type="ECO:0000313" key="5">
    <source>
        <dbReference type="Proteomes" id="UP001071230"/>
    </source>
</evidence>
<accession>A0A8S0W329</accession>
<feature type="domain" description="SpoVR-like C-terminal" evidence="2">
    <location>
        <begin position="377"/>
        <end position="428"/>
    </location>
</feature>
<evidence type="ECO:0000313" key="3">
    <source>
        <dbReference type="EMBL" id="CAA7601248.1"/>
    </source>
</evidence>
<evidence type="ECO:0000313" key="4">
    <source>
        <dbReference type="EMBL" id="CEJ08473.1"/>
    </source>
</evidence>
<gene>
    <name evidence="3" type="ORF">DEACI_1902</name>
    <name evidence="4" type="ORF">DEACI_2950</name>
</gene>
<protein>
    <submittedName>
        <fullName evidence="3">Sporulation stage V, protein R</fullName>
    </submittedName>
    <submittedName>
        <fullName evidence="4">Stage V sporulation protein R</fullName>
    </submittedName>
</protein>
<dbReference type="RefSeq" id="WP_240984805.1">
    <property type="nucleotide sequence ID" value="NZ_CDGJ01000082.1"/>
</dbReference>
<dbReference type="EMBL" id="CDGJ01000082">
    <property type="protein sequence ID" value="CEJ08473.1"/>
    <property type="molecule type" value="Genomic_DNA"/>
</dbReference>
<dbReference type="PANTHER" id="PTHR30029">
    <property type="entry name" value="STAGE V SPORULATION PROTEIN R"/>
    <property type="match status" value="1"/>
</dbReference>
<evidence type="ECO:0000259" key="1">
    <source>
        <dbReference type="Pfam" id="PF04293"/>
    </source>
</evidence>
<feature type="domain" description="SpoVR protein-like N-terminal" evidence="1">
    <location>
        <begin position="3"/>
        <end position="372"/>
    </location>
</feature>
<name>A0A8S0W329_9FIRM</name>
<dbReference type="AlphaFoldDB" id="A0A8S0W329"/>
<dbReference type="Pfam" id="PF24755">
    <property type="entry name" value="SpoVR_C"/>
    <property type="match status" value="1"/>
</dbReference>
<dbReference type="Pfam" id="PF04293">
    <property type="entry name" value="SpoVR"/>
    <property type="match status" value="1"/>
</dbReference>
<dbReference type="InterPro" id="IPR056174">
    <property type="entry name" value="SpoVR_N"/>
</dbReference>
<reference evidence="4" key="1">
    <citation type="submission" date="2014-11" db="EMBL/GenBank/DDBJ databases">
        <authorList>
            <person name="Hornung B.V."/>
        </authorList>
    </citation>
    <scope>NUCLEOTIDE SEQUENCE</scope>
    <source>
        <strain evidence="4">INE</strain>
    </source>
</reference>
<dbReference type="Proteomes" id="UP000836597">
    <property type="component" value="Chromosome"/>
</dbReference>
<sequence>MDEESRELSRIAREIEDVAKGMGLDFYPVHFEICPPETLYTFGAYGMPVRFTHWSFGKAFYRLKMQYDLNLSRIYELVINSDPAYAFLLEGNKLVQNKLVIGHVYAHVDFFKNNHYFSRTPKDMVERMAAHAEQIREYETRYGRDKVERTLDAVLSIQEHVDFRSHIARRPENKGKSPKASRTRSPFLEKYADLFPEDPMKEVKDAGSRREAEDLVGYLIMRAPRIEPWQRDILSMVRAESLYFYPQIETKIINEGWASFWHAKIMREIQLSAGESLDFAVMHSQVLQPSRYSLNPYYLGYKIWESLEKEKGLDTLFELRETENDLSFVRNYLDRELVEELNLFNFRKVGAHWQVTDTDWEKVRDNLVQGLVHGGHPRMVVSDGDYEGRGALKIRHCHEGLDLDLVYLEKTLAHVQFLWQKPVYLETVLDGKKVLFECDNGLVTRHQTGEEGEKKV</sequence>
<dbReference type="InterPro" id="IPR057008">
    <property type="entry name" value="SpoVR-like_C"/>
</dbReference>
<keyword evidence="5" id="KW-1185">Reference proteome</keyword>
<dbReference type="Proteomes" id="UP001071230">
    <property type="component" value="Unassembled WGS sequence"/>
</dbReference>
<dbReference type="PANTHER" id="PTHR30029:SF2">
    <property type="entry name" value="STAGE V SPORULATION PROTEIN R"/>
    <property type="match status" value="1"/>
</dbReference>
<evidence type="ECO:0000259" key="2">
    <source>
        <dbReference type="Pfam" id="PF24755"/>
    </source>
</evidence>